<feature type="domain" description="DUF6532" evidence="2">
    <location>
        <begin position="130"/>
        <end position="338"/>
    </location>
</feature>
<protein>
    <recommendedName>
        <fullName evidence="2">DUF6532 domain-containing protein</fullName>
    </recommendedName>
</protein>
<name>A0AAD6Z523_9AGAR</name>
<evidence type="ECO:0000313" key="3">
    <source>
        <dbReference type="EMBL" id="KAJ7307896.1"/>
    </source>
</evidence>
<dbReference type="Pfam" id="PF20149">
    <property type="entry name" value="DUF6532"/>
    <property type="match status" value="1"/>
</dbReference>
<dbReference type="InterPro" id="IPR045341">
    <property type="entry name" value="DUF6532"/>
</dbReference>
<dbReference type="AlphaFoldDB" id="A0AAD6Z523"/>
<dbReference type="Proteomes" id="UP001218218">
    <property type="component" value="Unassembled WGS sequence"/>
</dbReference>
<evidence type="ECO:0000259" key="2">
    <source>
        <dbReference type="Pfam" id="PF20149"/>
    </source>
</evidence>
<evidence type="ECO:0000313" key="4">
    <source>
        <dbReference type="Proteomes" id="UP001218218"/>
    </source>
</evidence>
<gene>
    <name evidence="3" type="ORF">DFH08DRAFT_1088522</name>
</gene>
<feature type="region of interest" description="Disordered" evidence="1">
    <location>
        <begin position="21"/>
        <end position="90"/>
    </location>
</feature>
<evidence type="ECO:0000256" key="1">
    <source>
        <dbReference type="SAM" id="MobiDB-lite"/>
    </source>
</evidence>
<proteinExistence type="predicted"/>
<accession>A0AAD6Z523</accession>
<sequence length="385" mass="42272">MALLAMIDNDQEVLLAADNTSAGKERCALSVPSSENLSDVEAADSEPGLDDNVAAKKPRKVSAARQQQADSEKPSVRRSTATPAPGAPDVVERTEASWQVTARLVLPAPGRDIGLTAQDPELQFVLRSTIASIKSDLFFVDTYPTIATRAGFVRPHLIKAALIRLSSRHIHHRLVNDPDFAATLAPIPLDRINIIRGDFKKCAVACLAGHYHLADLEEAEVKRRVEDLLKDHRYIFPVDKKAGGKLRFDQPFAHPAIIHILKELGFSKPSFVTEHLGLFPTIPEKPDERELPVPLLAIPATALYAGFVELRMTGSRQPTLFTEDAFEDIYRNHVAAIELNRRDAPKATHKLLHGLFNQVMANRNTADHTSGSAATLIQLVDVPSD</sequence>
<dbReference type="EMBL" id="JARIHO010000086">
    <property type="protein sequence ID" value="KAJ7307896.1"/>
    <property type="molecule type" value="Genomic_DNA"/>
</dbReference>
<comment type="caution">
    <text evidence="3">The sequence shown here is derived from an EMBL/GenBank/DDBJ whole genome shotgun (WGS) entry which is preliminary data.</text>
</comment>
<organism evidence="3 4">
    <name type="scientific">Mycena albidolilacea</name>
    <dbReference type="NCBI Taxonomy" id="1033008"/>
    <lineage>
        <taxon>Eukaryota</taxon>
        <taxon>Fungi</taxon>
        <taxon>Dikarya</taxon>
        <taxon>Basidiomycota</taxon>
        <taxon>Agaricomycotina</taxon>
        <taxon>Agaricomycetes</taxon>
        <taxon>Agaricomycetidae</taxon>
        <taxon>Agaricales</taxon>
        <taxon>Marasmiineae</taxon>
        <taxon>Mycenaceae</taxon>
        <taxon>Mycena</taxon>
    </lineage>
</organism>
<keyword evidence="4" id="KW-1185">Reference proteome</keyword>
<reference evidence="3" key="1">
    <citation type="submission" date="2023-03" db="EMBL/GenBank/DDBJ databases">
        <title>Massive genome expansion in bonnet fungi (Mycena s.s.) driven by repeated elements and novel gene families across ecological guilds.</title>
        <authorList>
            <consortium name="Lawrence Berkeley National Laboratory"/>
            <person name="Harder C.B."/>
            <person name="Miyauchi S."/>
            <person name="Viragh M."/>
            <person name="Kuo A."/>
            <person name="Thoen E."/>
            <person name="Andreopoulos B."/>
            <person name="Lu D."/>
            <person name="Skrede I."/>
            <person name="Drula E."/>
            <person name="Henrissat B."/>
            <person name="Morin E."/>
            <person name="Kohler A."/>
            <person name="Barry K."/>
            <person name="LaButti K."/>
            <person name="Morin E."/>
            <person name="Salamov A."/>
            <person name="Lipzen A."/>
            <person name="Mereny Z."/>
            <person name="Hegedus B."/>
            <person name="Baldrian P."/>
            <person name="Stursova M."/>
            <person name="Weitz H."/>
            <person name="Taylor A."/>
            <person name="Grigoriev I.V."/>
            <person name="Nagy L.G."/>
            <person name="Martin F."/>
            <person name="Kauserud H."/>
        </authorList>
    </citation>
    <scope>NUCLEOTIDE SEQUENCE</scope>
    <source>
        <strain evidence="3">CBHHK002</strain>
    </source>
</reference>